<proteinExistence type="predicted"/>
<dbReference type="EMBL" id="CAFBOX010000022">
    <property type="protein sequence ID" value="CAB4991880.1"/>
    <property type="molecule type" value="Genomic_DNA"/>
</dbReference>
<name>A0A6J6BBX5_9ZZZZ</name>
<dbReference type="PANTHER" id="PTHR23514">
    <property type="entry name" value="BYPASS OF STOP CODON PROTEIN 6"/>
    <property type="match status" value="1"/>
</dbReference>
<feature type="transmembrane region" description="Helical" evidence="5">
    <location>
        <begin position="12"/>
        <end position="31"/>
    </location>
</feature>
<dbReference type="Gene3D" id="1.20.1250.20">
    <property type="entry name" value="MFS general substrate transporter like domains"/>
    <property type="match status" value="1"/>
</dbReference>
<feature type="transmembrane region" description="Helical" evidence="5">
    <location>
        <begin position="43"/>
        <end position="62"/>
    </location>
</feature>
<evidence type="ECO:0000256" key="4">
    <source>
        <dbReference type="ARBA" id="ARBA00023136"/>
    </source>
</evidence>
<accession>A0A6J6BBX5</accession>
<dbReference type="Pfam" id="PF07690">
    <property type="entry name" value="MFS_1"/>
    <property type="match status" value="1"/>
</dbReference>
<comment type="subcellular location">
    <subcellularLocation>
        <location evidence="1">Membrane</location>
        <topology evidence="1">Multi-pass membrane protein</topology>
    </subcellularLocation>
</comment>
<evidence type="ECO:0000256" key="1">
    <source>
        <dbReference type="ARBA" id="ARBA00004141"/>
    </source>
</evidence>
<keyword evidence="4 5" id="KW-0472">Membrane</keyword>
<feature type="transmembrane region" description="Helical" evidence="5">
    <location>
        <begin position="304"/>
        <end position="327"/>
    </location>
</feature>
<feature type="transmembrane region" description="Helical" evidence="5">
    <location>
        <begin position="162"/>
        <end position="182"/>
    </location>
</feature>
<keyword evidence="2 5" id="KW-0812">Transmembrane</keyword>
<feature type="transmembrane region" description="Helical" evidence="5">
    <location>
        <begin position="137"/>
        <end position="156"/>
    </location>
</feature>
<dbReference type="InterPro" id="IPR051788">
    <property type="entry name" value="MFS_Transporter"/>
</dbReference>
<feature type="transmembrane region" description="Helical" evidence="5">
    <location>
        <begin position="97"/>
        <end position="116"/>
    </location>
</feature>
<feature type="transmembrane region" description="Helical" evidence="5">
    <location>
        <begin position="339"/>
        <end position="360"/>
    </location>
</feature>
<feature type="transmembrane region" description="Helical" evidence="5">
    <location>
        <begin position="74"/>
        <end position="91"/>
    </location>
</feature>
<gene>
    <name evidence="7" type="ORF">UFOPK1438_00256</name>
    <name evidence="8" type="ORF">UFOPK4035_00240</name>
</gene>
<dbReference type="GO" id="GO:0022857">
    <property type="term" value="F:transmembrane transporter activity"/>
    <property type="evidence" value="ECO:0007669"/>
    <property type="project" value="InterPro"/>
</dbReference>
<evidence type="ECO:0000256" key="2">
    <source>
        <dbReference type="ARBA" id="ARBA00022692"/>
    </source>
</evidence>
<dbReference type="EMBL" id="CAEZSM010000019">
    <property type="protein sequence ID" value="CAB4536650.1"/>
    <property type="molecule type" value="Genomic_DNA"/>
</dbReference>
<protein>
    <submittedName>
        <fullName evidence="7">Unannotated protein</fullName>
    </submittedName>
</protein>
<sequence>MRKVSPKRELDLLRSTYFLFGFGIMALAPRFPELKANLHLGNGQFGSLLSTGSIGSIISLLTMGHVVHRYGNKIIYFASVSTIMICLLILVHTTSSAVFLLFNIIFGGAISAYVIANQTQTFHLQARTGKIHLTHLSGVWSAGALLSALLAGFLVGRVSLQVHITVLTLLVFSTMLFVFYLLSPEMIDPDLSPDNDYSIRTLISNFHFDKAVAGGLLLASYLEFAVGDWITIFAKETLGFDNGMNTFPFIIFMIAMILGRLAIHRLFDNHAIEKLVTLGAVGAGVGCFAAVAAAMALGREHQNIALLVLLIGMFISGLGSSFIGPIFTNAANTRSSAPASIVMAEVMLINVFLVFVTKWIVAWTAQATNLGLALFIPALMLLFVPYFAHAVVQKPTK</sequence>
<dbReference type="SUPFAM" id="SSF103473">
    <property type="entry name" value="MFS general substrate transporter"/>
    <property type="match status" value="1"/>
</dbReference>
<evidence type="ECO:0000313" key="8">
    <source>
        <dbReference type="EMBL" id="CAB4991880.1"/>
    </source>
</evidence>
<feature type="transmembrane region" description="Helical" evidence="5">
    <location>
        <begin position="246"/>
        <end position="263"/>
    </location>
</feature>
<evidence type="ECO:0000313" key="7">
    <source>
        <dbReference type="EMBL" id="CAB4536650.1"/>
    </source>
</evidence>
<evidence type="ECO:0000259" key="6">
    <source>
        <dbReference type="PROSITE" id="PS50850"/>
    </source>
</evidence>
<feature type="transmembrane region" description="Helical" evidence="5">
    <location>
        <begin position="275"/>
        <end position="298"/>
    </location>
</feature>
<dbReference type="GO" id="GO:0016020">
    <property type="term" value="C:membrane"/>
    <property type="evidence" value="ECO:0007669"/>
    <property type="project" value="UniProtKB-SubCell"/>
</dbReference>
<evidence type="ECO:0000256" key="3">
    <source>
        <dbReference type="ARBA" id="ARBA00022989"/>
    </source>
</evidence>
<dbReference type="AlphaFoldDB" id="A0A6J6BBX5"/>
<keyword evidence="3 5" id="KW-1133">Transmembrane helix</keyword>
<dbReference type="PANTHER" id="PTHR23514:SF13">
    <property type="entry name" value="INNER MEMBRANE PROTEIN YBJJ"/>
    <property type="match status" value="1"/>
</dbReference>
<reference evidence="7" key="1">
    <citation type="submission" date="2020-05" db="EMBL/GenBank/DDBJ databases">
        <authorList>
            <person name="Chiriac C."/>
            <person name="Salcher M."/>
            <person name="Ghai R."/>
            <person name="Kavagutti S V."/>
        </authorList>
    </citation>
    <scope>NUCLEOTIDE SEQUENCE</scope>
</reference>
<organism evidence="7">
    <name type="scientific">freshwater metagenome</name>
    <dbReference type="NCBI Taxonomy" id="449393"/>
    <lineage>
        <taxon>unclassified sequences</taxon>
        <taxon>metagenomes</taxon>
        <taxon>ecological metagenomes</taxon>
    </lineage>
</organism>
<evidence type="ECO:0000256" key="5">
    <source>
        <dbReference type="SAM" id="Phobius"/>
    </source>
</evidence>
<dbReference type="InterPro" id="IPR020846">
    <property type="entry name" value="MFS_dom"/>
</dbReference>
<dbReference type="InterPro" id="IPR011701">
    <property type="entry name" value="MFS"/>
</dbReference>
<dbReference type="InterPro" id="IPR036259">
    <property type="entry name" value="MFS_trans_sf"/>
</dbReference>
<dbReference type="PROSITE" id="PS50850">
    <property type="entry name" value="MFS"/>
    <property type="match status" value="1"/>
</dbReference>
<feature type="transmembrane region" description="Helical" evidence="5">
    <location>
        <begin position="372"/>
        <end position="392"/>
    </location>
</feature>
<feature type="domain" description="Major facilitator superfamily (MFS) profile" evidence="6">
    <location>
        <begin position="9"/>
        <end position="396"/>
    </location>
</feature>